<protein>
    <submittedName>
        <fullName evidence="1">Uncharacterized protein</fullName>
    </submittedName>
</protein>
<comment type="caution">
    <text evidence="1">The sequence shown here is derived from an EMBL/GenBank/DDBJ whole genome shotgun (WGS) entry which is preliminary data.</text>
</comment>
<organism evidence="1">
    <name type="scientific">marine sediment metagenome</name>
    <dbReference type="NCBI Taxonomy" id="412755"/>
    <lineage>
        <taxon>unclassified sequences</taxon>
        <taxon>metagenomes</taxon>
        <taxon>ecological metagenomes</taxon>
    </lineage>
</organism>
<gene>
    <name evidence="1" type="ORF">S03H2_13427</name>
</gene>
<name>X1EXJ4_9ZZZZ</name>
<sequence length="100" mass="11318">MKDFFVNKWGLVGKASGLFLTDPETKGDDLRKRIDGLNLSPKNTRIEIENICVEDGLDRILTSKLNIECALLERVSDICKDLVNSFADNCADVVIERLYR</sequence>
<proteinExistence type="predicted"/>
<dbReference type="EMBL" id="BARU01006817">
    <property type="protein sequence ID" value="GAH37302.1"/>
    <property type="molecule type" value="Genomic_DNA"/>
</dbReference>
<accession>X1EXJ4</accession>
<evidence type="ECO:0000313" key="1">
    <source>
        <dbReference type="EMBL" id="GAH37302.1"/>
    </source>
</evidence>
<reference evidence="1" key="1">
    <citation type="journal article" date="2014" name="Front. Microbiol.">
        <title>High frequency of phylogenetically diverse reductive dehalogenase-homologous genes in deep subseafloor sedimentary metagenomes.</title>
        <authorList>
            <person name="Kawai M."/>
            <person name="Futagami T."/>
            <person name="Toyoda A."/>
            <person name="Takaki Y."/>
            <person name="Nishi S."/>
            <person name="Hori S."/>
            <person name="Arai W."/>
            <person name="Tsubouchi T."/>
            <person name="Morono Y."/>
            <person name="Uchiyama I."/>
            <person name="Ito T."/>
            <person name="Fujiyama A."/>
            <person name="Inagaki F."/>
            <person name="Takami H."/>
        </authorList>
    </citation>
    <scope>NUCLEOTIDE SEQUENCE</scope>
    <source>
        <strain evidence="1">Expedition CK06-06</strain>
    </source>
</reference>
<dbReference type="AlphaFoldDB" id="X1EXJ4"/>